<comment type="caution">
    <text evidence="1">The sequence shown here is derived from an EMBL/GenBank/DDBJ whole genome shotgun (WGS) entry which is preliminary data.</text>
</comment>
<sequence>MLQFQTLGCCFRWQSEYPWCIIHLKKKNVQQF</sequence>
<name>A0A6G0Y509_APHCR</name>
<keyword evidence="2" id="KW-1185">Reference proteome</keyword>
<gene>
    <name evidence="1" type="ORF">FWK35_00038721</name>
</gene>
<accession>A0A6G0Y509</accession>
<dbReference type="AlphaFoldDB" id="A0A6G0Y509"/>
<evidence type="ECO:0000313" key="2">
    <source>
        <dbReference type="Proteomes" id="UP000478052"/>
    </source>
</evidence>
<dbReference type="EMBL" id="VUJU01006222">
    <property type="protein sequence ID" value="KAF0749104.1"/>
    <property type="molecule type" value="Genomic_DNA"/>
</dbReference>
<reference evidence="1 2" key="1">
    <citation type="submission" date="2019-08" db="EMBL/GenBank/DDBJ databases">
        <title>Whole genome of Aphis craccivora.</title>
        <authorList>
            <person name="Voronova N.V."/>
            <person name="Shulinski R.S."/>
            <person name="Bandarenka Y.V."/>
            <person name="Zhorov D.G."/>
            <person name="Warner D."/>
        </authorList>
    </citation>
    <scope>NUCLEOTIDE SEQUENCE [LARGE SCALE GENOMIC DNA]</scope>
    <source>
        <strain evidence="1">180601</strain>
        <tissue evidence="1">Whole Body</tissue>
    </source>
</reference>
<proteinExistence type="predicted"/>
<evidence type="ECO:0000313" key="1">
    <source>
        <dbReference type="EMBL" id="KAF0749104.1"/>
    </source>
</evidence>
<dbReference type="Proteomes" id="UP000478052">
    <property type="component" value="Unassembled WGS sequence"/>
</dbReference>
<protein>
    <submittedName>
        <fullName evidence="1">Uncharacterized protein</fullName>
    </submittedName>
</protein>
<organism evidence="1 2">
    <name type="scientific">Aphis craccivora</name>
    <name type="common">Cowpea aphid</name>
    <dbReference type="NCBI Taxonomy" id="307492"/>
    <lineage>
        <taxon>Eukaryota</taxon>
        <taxon>Metazoa</taxon>
        <taxon>Ecdysozoa</taxon>
        <taxon>Arthropoda</taxon>
        <taxon>Hexapoda</taxon>
        <taxon>Insecta</taxon>
        <taxon>Pterygota</taxon>
        <taxon>Neoptera</taxon>
        <taxon>Paraneoptera</taxon>
        <taxon>Hemiptera</taxon>
        <taxon>Sternorrhyncha</taxon>
        <taxon>Aphidomorpha</taxon>
        <taxon>Aphidoidea</taxon>
        <taxon>Aphididae</taxon>
        <taxon>Aphidini</taxon>
        <taxon>Aphis</taxon>
        <taxon>Aphis</taxon>
    </lineage>
</organism>